<proteinExistence type="predicted"/>
<dbReference type="EMBL" id="JACCBJ010000001">
    <property type="protein sequence ID" value="NYD74724.1"/>
    <property type="molecule type" value="Genomic_DNA"/>
</dbReference>
<dbReference type="Pfam" id="PF13450">
    <property type="entry name" value="NAD_binding_8"/>
    <property type="match status" value="1"/>
</dbReference>
<feature type="region of interest" description="Disordered" evidence="1">
    <location>
        <begin position="493"/>
        <end position="517"/>
    </location>
</feature>
<keyword evidence="3" id="KW-1185">Reference proteome</keyword>
<dbReference type="Proteomes" id="UP000589620">
    <property type="component" value="Unassembled WGS sequence"/>
</dbReference>
<protein>
    <submittedName>
        <fullName evidence="2">Phytoene dehydrogenase-like protein</fullName>
    </submittedName>
</protein>
<dbReference type="AlphaFoldDB" id="A0A852T1Z8"/>
<sequence>MTAPSATRPSANSLDAVVIGSGPNGLSAAVTLARAGLSVRVYERNATVGGGLRTEELTLPGFRHDVCSAVHPLALASGFFRRFGLEKRVPFIVPTASYGNPLAGGRVAMAYRDLERTADALGVDGPAWRALLGPLVADADAVAQFTGSQLLQLPRHPFVAARFGLTAIAQGGPWWDLPFRTEAPGALLSGVFAHTTVPLPSVAGAAAGLTLATYAHARGWPVPVGGSQAIADAMVADIVANGGEIVTDTPVASLAELPDSRIVVFDTHVKSAVDLAADRLPGSYLRRISRFRDGNGVFKADFALSGPVPWANPELNETATVHLGGSRREVARAENAVASGRTSDAPYVLVSQPSLFDGTRAPAGKHVLWTYTHVPRGSTEDQTEAIIRRIEEFAPGFRDLIIGTATKNAVQMEQHDPNYIGGDISAGAPDFGQLVARPVLSADPWRMPGRGLYLASSSAAPGPGVHGLGGYYAARSALRHEFGFTRMPDLAPGPGQTIARPVDALPDPAHPHELPEQ</sequence>
<comment type="caution">
    <text evidence="2">The sequence shown here is derived from an EMBL/GenBank/DDBJ whole genome shotgun (WGS) entry which is preliminary data.</text>
</comment>
<dbReference type="RefSeq" id="WP_179456677.1">
    <property type="nucleotide sequence ID" value="NZ_BAAAPX010000001.1"/>
</dbReference>
<gene>
    <name evidence="2" type="ORF">BJ963_002243</name>
</gene>
<dbReference type="PRINTS" id="PR00419">
    <property type="entry name" value="ADXRDTASE"/>
</dbReference>
<name>A0A852T1Z8_9MICO</name>
<accession>A0A852T1Z8</accession>
<dbReference type="Gene3D" id="3.50.50.60">
    <property type="entry name" value="FAD/NAD(P)-binding domain"/>
    <property type="match status" value="2"/>
</dbReference>
<organism evidence="2 3">
    <name type="scientific">Leifsonia soli</name>
    <dbReference type="NCBI Taxonomy" id="582665"/>
    <lineage>
        <taxon>Bacteria</taxon>
        <taxon>Bacillati</taxon>
        <taxon>Actinomycetota</taxon>
        <taxon>Actinomycetes</taxon>
        <taxon>Micrococcales</taxon>
        <taxon>Microbacteriaceae</taxon>
        <taxon>Leifsonia</taxon>
    </lineage>
</organism>
<dbReference type="PANTHER" id="PTHR10668">
    <property type="entry name" value="PHYTOENE DEHYDROGENASE"/>
    <property type="match status" value="1"/>
</dbReference>
<dbReference type="SUPFAM" id="SSF51905">
    <property type="entry name" value="FAD/NAD(P)-binding domain"/>
    <property type="match status" value="1"/>
</dbReference>
<evidence type="ECO:0000313" key="3">
    <source>
        <dbReference type="Proteomes" id="UP000589620"/>
    </source>
</evidence>
<dbReference type="InterPro" id="IPR036188">
    <property type="entry name" value="FAD/NAD-bd_sf"/>
</dbReference>
<evidence type="ECO:0000256" key="1">
    <source>
        <dbReference type="SAM" id="MobiDB-lite"/>
    </source>
</evidence>
<dbReference type="Gene3D" id="3.90.660.50">
    <property type="match status" value="1"/>
</dbReference>
<reference evidence="2 3" key="1">
    <citation type="submission" date="2020-07" db="EMBL/GenBank/DDBJ databases">
        <title>Sequencing the genomes of 1000 actinobacteria strains.</title>
        <authorList>
            <person name="Klenk H.-P."/>
        </authorList>
    </citation>
    <scope>NUCLEOTIDE SEQUENCE [LARGE SCALE GENOMIC DNA]</scope>
    <source>
        <strain evidence="2 3">DSM 23871</strain>
    </source>
</reference>
<dbReference type="PANTHER" id="PTHR10668:SF105">
    <property type="entry name" value="DEHYDROGENASE-RELATED"/>
    <property type="match status" value="1"/>
</dbReference>
<evidence type="ECO:0000313" key="2">
    <source>
        <dbReference type="EMBL" id="NYD74724.1"/>
    </source>
</evidence>